<sequence length="73" mass="8048">MVKSFCYLQTPRDLIKAEKILLDAGIEVVVRPAPEPVFGVCNMAIDIEDNDKVYIVSLLEAAGLVVKVKDTEN</sequence>
<dbReference type="Proteomes" id="UP001175147">
    <property type="component" value="Unassembled WGS sequence"/>
</dbReference>
<protein>
    <submittedName>
        <fullName evidence="2">DUF3343 domain-containing protein</fullName>
    </submittedName>
</protein>
<dbReference type="Pfam" id="PF11823">
    <property type="entry name" value="Se_S_carrier"/>
    <property type="match status" value="1"/>
</dbReference>
<gene>
    <name evidence="2" type="ORF">Q5M86_12040</name>
</gene>
<reference evidence="2" key="1">
    <citation type="submission" date="2023-07" db="EMBL/GenBank/DDBJ databases">
        <title>Mucosal microbiota of week-old chicken and adult hens.</title>
        <authorList>
            <person name="Volf J."/>
            <person name="Karasova D."/>
            <person name="Crhanova M."/>
            <person name="Faldynova M."/>
            <person name="Prikrylova H."/>
            <person name="Zeman M."/>
            <person name="Babak V."/>
            <person name="Rajova J."/>
            <person name="Rychlik I."/>
        </authorList>
    </citation>
    <scope>NUCLEOTIDE SEQUENCE</scope>
    <source>
        <strain evidence="2">ET902</strain>
    </source>
</reference>
<evidence type="ECO:0000259" key="1">
    <source>
        <dbReference type="Pfam" id="PF11823"/>
    </source>
</evidence>
<accession>A0ABT8Z2C0</accession>
<evidence type="ECO:0000313" key="2">
    <source>
        <dbReference type="EMBL" id="MDO7021500.1"/>
    </source>
</evidence>
<comment type="caution">
    <text evidence="2">The sequence shown here is derived from an EMBL/GenBank/DDBJ whole genome shotgun (WGS) entry which is preliminary data.</text>
</comment>
<dbReference type="InterPro" id="IPR021778">
    <property type="entry name" value="Se/S_carrier-like"/>
</dbReference>
<organism evidence="2 3">
    <name type="scientific">Brachyspira innocens</name>
    <dbReference type="NCBI Taxonomy" id="13264"/>
    <lineage>
        <taxon>Bacteria</taxon>
        <taxon>Pseudomonadati</taxon>
        <taxon>Spirochaetota</taxon>
        <taxon>Spirochaetia</taxon>
        <taxon>Brachyspirales</taxon>
        <taxon>Brachyspiraceae</taxon>
        <taxon>Brachyspira</taxon>
    </lineage>
</organism>
<dbReference type="EMBL" id="JAUPBM010000216">
    <property type="protein sequence ID" value="MDO7021500.1"/>
    <property type="molecule type" value="Genomic_DNA"/>
</dbReference>
<name>A0ABT8Z2C0_9SPIR</name>
<keyword evidence="3" id="KW-1185">Reference proteome</keyword>
<dbReference type="RefSeq" id="WP_013114837.1">
    <property type="nucleotide sequence ID" value="NZ_CALXOU010000032.1"/>
</dbReference>
<proteinExistence type="predicted"/>
<evidence type="ECO:0000313" key="3">
    <source>
        <dbReference type="Proteomes" id="UP001175147"/>
    </source>
</evidence>
<feature type="domain" description="Putative Se/S carrier protein-like" evidence="1">
    <location>
        <begin position="11"/>
        <end position="66"/>
    </location>
</feature>